<evidence type="ECO:0000256" key="1">
    <source>
        <dbReference type="ARBA" id="ARBA00004123"/>
    </source>
</evidence>
<keyword evidence="3" id="KW-0938">Abscisic acid signaling pathway</keyword>
<keyword evidence="7" id="KW-0804">Transcription</keyword>
<comment type="caution">
    <text evidence="10">The sequence shown here is derived from an EMBL/GenBank/DDBJ whole genome shotgun (WGS) entry which is preliminary data.</text>
</comment>
<evidence type="ECO:0000313" key="11">
    <source>
        <dbReference type="Proteomes" id="UP001603857"/>
    </source>
</evidence>
<keyword evidence="6" id="KW-0010">Activator</keyword>
<dbReference type="InterPro" id="IPR003958">
    <property type="entry name" value="CBFA_NFYB_domain"/>
</dbReference>
<proteinExistence type="inferred from homology"/>
<dbReference type="SUPFAM" id="SSF47113">
    <property type="entry name" value="Histone-fold"/>
    <property type="match status" value="1"/>
</dbReference>
<evidence type="ECO:0000313" key="10">
    <source>
        <dbReference type="EMBL" id="KAL2339362.1"/>
    </source>
</evidence>
<dbReference type="CDD" id="cd22907">
    <property type="entry name" value="HFD_NFYB"/>
    <property type="match status" value="1"/>
</dbReference>
<evidence type="ECO:0000256" key="5">
    <source>
        <dbReference type="ARBA" id="ARBA00023125"/>
    </source>
</evidence>
<protein>
    <recommendedName>
        <fullName evidence="9">Transcription factor CBF/NF-Y/archaeal histone domain-containing protein</fullName>
    </recommendedName>
</protein>
<organism evidence="10 11">
    <name type="scientific">Flemingia macrophylla</name>
    <dbReference type="NCBI Taxonomy" id="520843"/>
    <lineage>
        <taxon>Eukaryota</taxon>
        <taxon>Viridiplantae</taxon>
        <taxon>Streptophyta</taxon>
        <taxon>Embryophyta</taxon>
        <taxon>Tracheophyta</taxon>
        <taxon>Spermatophyta</taxon>
        <taxon>Magnoliopsida</taxon>
        <taxon>eudicotyledons</taxon>
        <taxon>Gunneridae</taxon>
        <taxon>Pentapetalae</taxon>
        <taxon>rosids</taxon>
        <taxon>fabids</taxon>
        <taxon>Fabales</taxon>
        <taxon>Fabaceae</taxon>
        <taxon>Papilionoideae</taxon>
        <taxon>50 kb inversion clade</taxon>
        <taxon>NPAAA clade</taxon>
        <taxon>indigoferoid/millettioid clade</taxon>
        <taxon>Phaseoleae</taxon>
        <taxon>Flemingia</taxon>
    </lineage>
</organism>
<feature type="domain" description="Transcription factor CBF/NF-Y/archaeal histone" evidence="9">
    <location>
        <begin position="11"/>
        <end position="74"/>
    </location>
</feature>
<gene>
    <name evidence="10" type="ORF">Fmac_007302</name>
</gene>
<sequence length="200" mass="22057">MSGVREQDHYMPVANVIRIMRRILPAHAKISDSAKEMIQECVTEYISFITAEANERCQKEQRKTVTAEDVLWAMEKLGFEDYAHPLAIYLKRYRDSYREINEGGDIASVRHASASASSVYAHSHAPAPPLSPVVLGIPPSVVVPPCLDPTPSYSYGFGISEFDPSRHAFYQDDASASGSGAAPAVNFLTDFDPFGNMNSR</sequence>
<accession>A0ABD1MV18</accession>
<reference evidence="10 11" key="1">
    <citation type="submission" date="2024-08" db="EMBL/GenBank/DDBJ databases">
        <title>Insights into the chromosomal genome structure of Flemingia macrophylla.</title>
        <authorList>
            <person name="Ding Y."/>
            <person name="Zhao Y."/>
            <person name="Bi W."/>
            <person name="Wu M."/>
            <person name="Zhao G."/>
            <person name="Gong Y."/>
            <person name="Li W."/>
            <person name="Zhang P."/>
        </authorList>
    </citation>
    <scope>NUCLEOTIDE SEQUENCE [LARGE SCALE GENOMIC DNA]</scope>
    <source>
        <strain evidence="10">DYQJB</strain>
        <tissue evidence="10">Leaf</tissue>
    </source>
</reference>
<dbReference type="EMBL" id="JBGMDY010000003">
    <property type="protein sequence ID" value="KAL2339362.1"/>
    <property type="molecule type" value="Genomic_DNA"/>
</dbReference>
<dbReference type="GO" id="GO:0009738">
    <property type="term" value="P:abscisic acid-activated signaling pathway"/>
    <property type="evidence" value="ECO:0007669"/>
    <property type="project" value="UniProtKB-KW"/>
</dbReference>
<dbReference type="PRINTS" id="PR00615">
    <property type="entry name" value="CCAATSUBUNTA"/>
</dbReference>
<dbReference type="Gene3D" id="1.10.20.10">
    <property type="entry name" value="Histone, subunit A"/>
    <property type="match status" value="1"/>
</dbReference>
<keyword evidence="8" id="KW-0539">Nucleus</keyword>
<keyword evidence="5" id="KW-0238">DNA-binding</keyword>
<dbReference type="InterPro" id="IPR009072">
    <property type="entry name" value="Histone-fold"/>
</dbReference>
<evidence type="ECO:0000259" key="9">
    <source>
        <dbReference type="Pfam" id="PF00808"/>
    </source>
</evidence>
<comment type="subcellular location">
    <subcellularLocation>
        <location evidence="1">Nucleus</location>
    </subcellularLocation>
</comment>
<dbReference type="PANTHER" id="PTHR11064">
    <property type="entry name" value="CCAAT-BINDING TRANSCRIPTION FACTOR-RELATED"/>
    <property type="match status" value="1"/>
</dbReference>
<dbReference type="PANTHER" id="PTHR11064:SF115">
    <property type="entry name" value="NUCLEAR TRANSCRIPTION FACTOR Y SUBUNIT B-9"/>
    <property type="match status" value="1"/>
</dbReference>
<keyword evidence="4" id="KW-0805">Transcription regulation</keyword>
<evidence type="ECO:0000256" key="3">
    <source>
        <dbReference type="ARBA" id="ARBA00022682"/>
    </source>
</evidence>
<dbReference type="InterPro" id="IPR027113">
    <property type="entry name" value="Transc_fact_NFYB/HAP3"/>
</dbReference>
<dbReference type="Pfam" id="PF00808">
    <property type="entry name" value="CBFD_NFYB_HMF"/>
    <property type="match status" value="1"/>
</dbReference>
<dbReference type="GO" id="GO:0005634">
    <property type="term" value="C:nucleus"/>
    <property type="evidence" value="ECO:0007669"/>
    <property type="project" value="UniProtKB-SubCell"/>
</dbReference>
<dbReference type="AlphaFoldDB" id="A0ABD1MV18"/>
<evidence type="ECO:0000256" key="7">
    <source>
        <dbReference type="ARBA" id="ARBA00023163"/>
    </source>
</evidence>
<dbReference type="Proteomes" id="UP001603857">
    <property type="component" value="Unassembled WGS sequence"/>
</dbReference>
<dbReference type="GO" id="GO:0006355">
    <property type="term" value="P:regulation of DNA-templated transcription"/>
    <property type="evidence" value="ECO:0007669"/>
    <property type="project" value="UniProtKB-ARBA"/>
</dbReference>
<comment type="similarity">
    <text evidence="2">Belongs to the NFYB/HAP3 subunit family.</text>
</comment>
<keyword evidence="11" id="KW-1185">Reference proteome</keyword>
<evidence type="ECO:0000256" key="8">
    <source>
        <dbReference type="ARBA" id="ARBA00023242"/>
    </source>
</evidence>
<evidence type="ECO:0000256" key="6">
    <source>
        <dbReference type="ARBA" id="ARBA00023159"/>
    </source>
</evidence>
<evidence type="ECO:0000256" key="2">
    <source>
        <dbReference type="ARBA" id="ARBA00009053"/>
    </source>
</evidence>
<dbReference type="GO" id="GO:0003677">
    <property type="term" value="F:DNA binding"/>
    <property type="evidence" value="ECO:0007669"/>
    <property type="project" value="UniProtKB-KW"/>
</dbReference>
<name>A0ABD1MV18_9FABA</name>
<evidence type="ECO:0000256" key="4">
    <source>
        <dbReference type="ARBA" id="ARBA00023015"/>
    </source>
</evidence>
<dbReference type="FunFam" id="1.10.20.10:FF:000049">
    <property type="entry name" value="Nuclear transcription factor Y subunit B-6"/>
    <property type="match status" value="1"/>
</dbReference>